<keyword evidence="3" id="KW-1185">Reference proteome</keyword>
<sequence length="217" mass="25087">MEQALQSCETNGDALSEFQNRKIVSVKNFKIDTLVFTAGFVPFCNVPVCRGNCCYWGVYVDVKERDKILAHKDLILKYMDETQPKDVEQWFEKEEYDDPDFPSGKCVGTNVYNDKCAFLTKEGYCVLQITAVENGMHKWTLKPFYCCIYPLTFWEGVLTYDDGHAEDLPYCGTNAKHNHAGPVIEICKEEFIYVLGEDGYAELLKIYEEWKRENSNK</sequence>
<proteinExistence type="inferred from homology"/>
<accession>A0A0P1NZS1</accession>
<evidence type="ECO:0000256" key="1">
    <source>
        <dbReference type="ARBA" id="ARBA00093770"/>
    </source>
</evidence>
<reference evidence="3" key="1">
    <citation type="submission" date="2015-11" db="EMBL/GenBank/DDBJ databases">
        <authorList>
            <person name="Varghese N."/>
        </authorList>
    </citation>
    <scope>NUCLEOTIDE SEQUENCE [LARGE SCALE GENOMIC DNA]</scope>
    <source>
        <strain evidence="3">JGI-23</strain>
    </source>
</reference>
<organism evidence="2 3">
    <name type="scientific">Candidatus Chryseopegocella kryptomonas</name>
    <dbReference type="NCBI Taxonomy" id="1633643"/>
    <lineage>
        <taxon>Bacteria</taxon>
        <taxon>Pseudomonadati</taxon>
        <taxon>Candidatus Kryptoniota</taxon>
        <taxon>Candidatus Chryseopegocella</taxon>
    </lineage>
</organism>
<protein>
    <recommendedName>
        <fullName evidence="4">DUF3109 family protein</fullName>
    </recommendedName>
</protein>
<comment type="similarity">
    <text evidence="1">Belongs to the Rv0495c family.</text>
</comment>
<evidence type="ECO:0008006" key="4">
    <source>
        <dbReference type="Google" id="ProtNLM"/>
    </source>
</evidence>
<evidence type="ECO:0000313" key="3">
    <source>
        <dbReference type="Proteomes" id="UP000199197"/>
    </source>
</evidence>
<dbReference type="OrthoDB" id="9805871at2"/>
<dbReference type="EMBL" id="CZVW01000038">
    <property type="protein sequence ID" value="CUT05373.1"/>
    <property type="molecule type" value="Genomic_DNA"/>
</dbReference>
<name>A0A0P1NZS1_9BACT</name>
<dbReference type="Proteomes" id="UP000199197">
    <property type="component" value="Unassembled WGS sequence"/>
</dbReference>
<dbReference type="InterPro" id="IPR021458">
    <property type="entry name" value="Rv0495c"/>
</dbReference>
<evidence type="ECO:0000313" key="2">
    <source>
        <dbReference type="EMBL" id="CUT05373.1"/>
    </source>
</evidence>
<dbReference type="Pfam" id="PF11307">
    <property type="entry name" value="DUF3109"/>
    <property type="match status" value="1"/>
</dbReference>
<gene>
    <name evidence="2" type="ORF">JGI23_01946</name>
</gene>
<dbReference type="AlphaFoldDB" id="A0A0P1NZS1"/>
<dbReference type="RefSeq" id="WP_092351150.1">
    <property type="nucleotide sequence ID" value="NZ_CZVW01000038.1"/>
</dbReference>